<keyword evidence="4 6" id="KW-1133">Transmembrane helix</keyword>
<evidence type="ECO:0000256" key="1">
    <source>
        <dbReference type="ARBA" id="ARBA00004141"/>
    </source>
</evidence>
<dbReference type="CDD" id="cd16914">
    <property type="entry name" value="EcfT"/>
    <property type="match status" value="1"/>
</dbReference>
<dbReference type="AlphaFoldDB" id="A0A3E3EB00"/>
<evidence type="ECO:0000256" key="3">
    <source>
        <dbReference type="ARBA" id="ARBA00022692"/>
    </source>
</evidence>
<reference evidence="7 8" key="1">
    <citation type="submission" date="2018-08" db="EMBL/GenBank/DDBJ databases">
        <title>A genome reference for cultivated species of the human gut microbiota.</title>
        <authorList>
            <person name="Zou Y."/>
            <person name="Xue W."/>
            <person name="Luo G."/>
        </authorList>
    </citation>
    <scope>NUCLEOTIDE SEQUENCE [LARGE SCALE GENOMIC DNA]</scope>
    <source>
        <strain evidence="7 8">OM06-4</strain>
    </source>
</reference>
<dbReference type="RefSeq" id="WP_117582483.1">
    <property type="nucleotide sequence ID" value="NZ_QUSL01000039.1"/>
</dbReference>
<accession>A0A3E3EB00</accession>
<feature type="transmembrane region" description="Helical" evidence="6">
    <location>
        <begin position="237"/>
        <end position="254"/>
    </location>
</feature>
<sequence>MNKLKGSLLKFGYIEKLANGDSLTHRLNPLLKIILALMYIIFVISTSCLDFFELPLYSIIIGIMISLSKVSFMDLFKRSLIGLPISLCIGFSNLLFSTTIINFYGVNISTGVLLFITIIIKNILCLMAVFLLMATTKFDSITCELVHLKIPSIFVLQLVMIYRYIFVLVEEALTMIQAYQLKNPQSKGIAFKDMGSFVGSLLVRSFERSNEVYNAMKCRGFDVKQAYLNYVDFEIENYFLLMMAVGVLMMVKVVF</sequence>
<proteinExistence type="predicted"/>
<comment type="caution">
    <text evidence="7">The sequence shown here is derived from an EMBL/GenBank/DDBJ whole genome shotgun (WGS) entry which is preliminary data.</text>
</comment>
<keyword evidence="5 6" id="KW-0472">Membrane</keyword>
<dbReference type="PANTHER" id="PTHR34857:SF2">
    <property type="entry name" value="SLL0384 PROTEIN"/>
    <property type="match status" value="1"/>
</dbReference>
<gene>
    <name evidence="7" type="ORF">DXB93_16460</name>
</gene>
<evidence type="ECO:0000256" key="4">
    <source>
        <dbReference type="ARBA" id="ARBA00022989"/>
    </source>
</evidence>
<dbReference type="GO" id="GO:0005886">
    <property type="term" value="C:plasma membrane"/>
    <property type="evidence" value="ECO:0007669"/>
    <property type="project" value="UniProtKB-ARBA"/>
</dbReference>
<dbReference type="Proteomes" id="UP000261032">
    <property type="component" value="Unassembled WGS sequence"/>
</dbReference>
<dbReference type="Pfam" id="PF02361">
    <property type="entry name" value="CbiQ"/>
    <property type="match status" value="1"/>
</dbReference>
<evidence type="ECO:0000256" key="6">
    <source>
        <dbReference type="SAM" id="Phobius"/>
    </source>
</evidence>
<name>A0A3E3EB00_9FIRM</name>
<feature type="transmembrane region" description="Helical" evidence="6">
    <location>
        <begin position="146"/>
        <end position="165"/>
    </location>
</feature>
<organism evidence="7 8">
    <name type="scientific">Thomasclavelia ramosa</name>
    <dbReference type="NCBI Taxonomy" id="1547"/>
    <lineage>
        <taxon>Bacteria</taxon>
        <taxon>Bacillati</taxon>
        <taxon>Bacillota</taxon>
        <taxon>Erysipelotrichia</taxon>
        <taxon>Erysipelotrichales</taxon>
        <taxon>Coprobacillaceae</taxon>
        <taxon>Thomasclavelia</taxon>
    </lineage>
</organism>
<evidence type="ECO:0000256" key="5">
    <source>
        <dbReference type="ARBA" id="ARBA00023136"/>
    </source>
</evidence>
<dbReference type="EMBL" id="QUSL01000039">
    <property type="protein sequence ID" value="RGD79110.1"/>
    <property type="molecule type" value="Genomic_DNA"/>
</dbReference>
<feature type="transmembrane region" description="Helical" evidence="6">
    <location>
        <begin position="58"/>
        <end position="76"/>
    </location>
</feature>
<feature type="transmembrane region" description="Helical" evidence="6">
    <location>
        <begin position="83"/>
        <end position="106"/>
    </location>
</feature>
<protein>
    <submittedName>
        <fullName evidence="7">Energy-coupling factor transporter transmembrane protein EcfT</fullName>
    </submittedName>
</protein>
<dbReference type="InterPro" id="IPR051611">
    <property type="entry name" value="ECF_transporter_component"/>
</dbReference>
<comment type="subcellular location">
    <subcellularLocation>
        <location evidence="1">Membrane</location>
        <topology evidence="1">Multi-pass membrane protein</topology>
    </subcellularLocation>
</comment>
<dbReference type="PANTHER" id="PTHR34857">
    <property type="entry name" value="SLL0384 PROTEIN"/>
    <property type="match status" value="1"/>
</dbReference>
<evidence type="ECO:0000313" key="8">
    <source>
        <dbReference type="Proteomes" id="UP000261032"/>
    </source>
</evidence>
<keyword evidence="3 6" id="KW-0812">Transmembrane</keyword>
<feature type="transmembrane region" description="Helical" evidence="6">
    <location>
        <begin position="112"/>
        <end position="134"/>
    </location>
</feature>
<evidence type="ECO:0000256" key="2">
    <source>
        <dbReference type="ARBA" id="ARBA00022475"/>
    </source>
</evidence>
<evidence type="ECO:0000313" key="7">
    <source>
        <dbReference type="EMBL" id="RGD79110.1"/>
    </source>
</evidence>
<keyword evidence="2" id="KW-1003">Cell membrane</keyword>
<feature type="transmembrane region" description="Helical" evidence="6">
    <location>
        <begin position="33"/>
        <end position="52"/>
    </location>
</feature>
<dbReference type="InterPro" id="IPR003339">
    <property type="entry name" value="ABC/ECF_trnsptr_transmembrane"/>
</dbReference>